<proteinExistence type="predicted"/>
<organism evidence="2 3">
    <name type="scientific">Henosepilachna vigintioctopunctata</name>
    <dbReference type="NCBI Taxonomy" id="420089"/>
    <lineage>
        <taxon>Eukaryota</taxon>
        <taxon>Metazoa</taxon>
        <taxon>Ecdysozoa</taxon>
        <taxon>Arthropoda</taxon>
        <taxon>Hexapoda</taxon>
        <taxon>Insecta</taxon>
        <taxon>Pterygota</taxon>
        <taxon>Neoptera</taxon>
        <taxon>Endopterygota</taxon>
        <taxon>Coleoptera</taxon>
        <taxon>Polyphaga</taxon>
        <taxon>Cucujiformia</taxon>
        <taxon>Coccinelloidea</taxon>
        <taxon>Coccinellidae</taxon>
        <taxon>Epilachninae</taxon>
        <taxon>Epilachnini</taxon>
        <taxon>Henosepilachna</taxon>
    </lineage>
</organism>
<accession>A0AAW1TXD2</accession>
<gene>
    <name evidence="2" type="ORF">WA026_007782</name>
</gene>
<protein>
    <submittedName>
        <fullName evidence="2">Uncharacterized protein</fullName>
    </submittedName>
</protein>
<feature type="region of interest" description="Disordered" evidence="1">
    <location>
        <begin position="51"/>
        <end position="72"/>
    </location>
</feature>
<dbReference type="EMBL" id="JARQZJ010000033">
    <property type="protein sequence ID" value="KAK9875389.1"/>
    <property type="molecule type" value="Genomic_DNA"/>
</dbReference>
<evidence type="ECO:0000313" key="2">
    <source>
        <dbReference type="EMBL" id="KAK9875389.1"/>
    </source>
</evidence>
<reference evidence="2 3" key="1">
    <citation type="submission" date="2023-03" db="EMBL/GenBank/DDBJ databases">
        <title>Genome insight into feeding habits of ladybird beetles.</title>
        <authorList>
            <person name="Li H.-S."/>
            <person name="Huang Y.-H."/>
            <person name="Pang H."/>
        </authorList>
    </citation>
    <scope>NUCLEOTIDE SEQUENCE [LARGE SCALE GENOMIC DNA]</scope>
    <source>
        <strain evidence="2">SYSU_2023b</strain>
        <tissue evidence="2">Whole body</tissue>
    </source>
</reference>
<name>A0AAW1TXD2_9CUCU</name>
<evidence type="ECO:0000313" key="3">
    <source>
        <dbReference type="Proteomes" id="UP001431783"/>
    </source>
</evidence>
<dbReference type="AlphaFoldDB" id="A0AAW1TXD2"/>
<dbReference type="Proteomes" id="UP001431783">
    <property type="component" value="Unassembled WGS sequence"/>
</dbReference>
<sequence>MTKAKRKGRNISVCNIKSSKYMEDPKLNQIPVVNLERCNFEDFLNADVKNDKKERTNRKRHNSKVDSTVQHKNARKHRGLEYFDELENRSHKLIQNPQSNKKIFRERKKVDYKEKLSIGTPEIEPKPADGIRVPIYKQFNSSQISSNNAKHDQYAFIPDSDEDKGSDISFHIETPAKKRRIMKMLHIPRRRVRNVNNKENNPTKPETYKNKIENIMHSVKKKINTTNNTNVNTKAQINVNAFEKKNHLVVKNMKNSIINMNLIFNSTPGRETSNISLPNESRILFNKYRSKSNENVQTQQDLKETLVKVATSNVQSISSHKKSLISHDQGYLKGNDINLHKNKSVDENVEPPKSNVCAIEESNALSGYSSPASNFAFDNENNVENLFGFIEDIEEENKQKTPVKNKINIIQNIELTKSITSNHRIQQSKRISWRFNDSITRNPHFVQLKNNGLPYVSQDPVLDHTFEDRLSEVITTKSVPLSRKPLKQKSILNFVETNKEYSNENLSTPSLFNVEDYCPIKVNPLDKENFNSNRIPVIKPTTRRNVLAEINENIMAGKTSTPAKSQKFSEPMQIDVSLIEHEKDDDIFNNFGFNSWSESEENEKVEGVIESRAKPFRLAINFEQKRQRKKLTEKLLQPVRDSEVRKIVKVGEDPEFSKLIENEGLECEKVGLFEDADTSQNITKCYKAKTKKKIVSTKDNPKKRDNECKLSREAKKWIKEFNQMCDEVENEELETN</sequence>
<evidence type="ECO:0000256" key="1">
    <source>
        <dbReference type="SAM" id="MobiDB-lite"/>
    </source>
</evidence>
<keyword evidence="3" id="KW-1185">Reference proteome</keyword>
<comment type="caution">
    <text evidence="2">The sequence shown here is derived from an EMBL/GenBank/DDBJ whole genome shotgun (WGS) entry which is preliminary data.</text>
</comment>